<dbReference type="PRINTS" id="PR00081">
    <property type="entry name" value="GDHRDH"/>
</dbReference>
<keyword evidence="12" id="KW-1185">Reference proteome</keyword>
<dbReference type="SUPFAM" id="SSF51735">
    <property type="entry name" value="NAD(P)-binding Rossmann-fold domains"/>
    <property type="match status" value="1"/>
</dbReference>
<comment type="caution">
    <text evidence="11">The sequence shown here is derived from an EMBL/GenBank/DDBJ whole genome shotgun (WGS) entry which is preliminary data.</text>
</comment>
<dbReference type="InterPro" id="IPR045022">
    <property type="entry name" value="KDSR-like"/>
</dbReference>
<dbReference type="GO" id="GO:0016020">
    <property type="term" value="C:membrane"/>
    <property type="evidence" value="ECO:0007669"/>
    <property type="project" value="GOC"/>
</dbReference>
<dbReference type="SMART" id="SM00822">
    <property type="entry name" value="PKS_KR"/>
    <property type="match status" value="1"/>
</dbReference>
<dbReference type="Proteomes" id="UP000252586">
    <property type="component" value="Unassembled WGS sequence"/>
</dbReference>
<evidence type="ECO:0000256" key="4">
    <source>
        <dbReference type="ARBA" id="ARBA00022824"/>
    </source>
</evidence>
<comment type="pathway">
    <text evidence="2">Lipid metabolism; sphingolipid metabolism.</text>
</comment>
<evidence type="ECO:0000256" key="5">
    <source>
        <dbReference type="ARBA" id="ARBA00022857"/>
    </source>
</evidence>
<evidence type="ECO:0000256" key="9">
    <source>
        <dbReference type="ARBA" id="ARBA00026112"/>
    </source>
</evidence>
<evidence type="ECO:0000256" key="1">
    <source>
        <dbReference type="ARBA" id="ARBA00004240"/>
    </source>
</evidence>
<dbReference type="Gene3D" id="3.40.50.720">
    <property type="entry name" value="NAD(P)-binding Rossmann-like Domain"/>
    <property type="match status" value="1"/>
</dbReference>
<keyword evidence="8" id="KW-0443">Lipid metabolism</keyword>
<dbReference type="STRING" id="1210090.GCA_001613185_01096"/>
<dbReference type="InterPro" id="IPR002347">
    <property type="entry name" value="SDR_fam"/>
</dbReference>
<dbReference type="GO" id="GO:0030148">
    <property type="term" value="P:sphingolipid biosynthetic process"/>
    <property type="evidence" value="ECO:0007669"/>
    <property type="project" value="InterPro"/>
</dbReference>
<name>A0A366E1X3_9NOCA</name>
<gene>
    <name evidence="11" type="ORF">DFR74_101381</name>
</gene>
<organism evidence="11 12">
    <name type="scientific">Nocardia puris</name>
    <dbReference type="NCBI Taxonomy" id="208602"/>
    <lineage>
        <taxon>Bacteria</taxon>
        <taxon>Bacillati</taxon>
        <taxon>Actinomycetota</taxon>
        <taxon>Actinomycetes</taxon>
        <taxon>Mycobacteriales</taxon>
        <taxon>Nocardiaceae</taxon>
        <taxon>Nocardia</taxon>
    </lineage>
</organism>
<comment type="pathway">
    <text evidence="3">Sphingolipid metabolism.</text>
</comment>
<dbReference type="InterPro" id="IPR057326">
    <property type="entry name" value="KR_dom"/>
</dbReference>
<keyword evidence="5" id="KW-0521">NADP</keyword>
<dbReference type="PANTHER" id="PTHR43550:SF3">
    <property type="entry name" value="3-KETODIHYDROSPHINGOSINE REDUCTASE"/>
    <property type="match status" value="1"/>
</dbReference>
<evidence type="ECO:0000313" key="11">
    <source>
        <dbReference type="EMBL" id="RBO96366.1"/>
    </source>
</evidence>
<comment type="subcellular location">
    <subcellularLocation>
        <location evidence="1">Endoplasmic reticulum</location>
    </subcellularLocation>
</comment>
<dbReference type="CDD" id="cd08939">
    <property type="entry name" value="KDSR-like_SDR_c"/>
    <property type="match status" value="1"/>
</dbReference>
<accession>A0A366E1X3</accession>
<evidence type="ECO:0000256" key="8">
    <source>
        <dbReference type="ARBA" id="ARBA00023098"/>
    </source>
</evidence>
<feature type="domain" description="Ketoreductase" evidence="10">
    <location>
        <begin position="7"/>
        <end position="186"/>
    </location>
</feature>
<dbReference type="GO" id="GO:0047560">
    <property type="term" value="F:3-dehydrosphinganine reductase activity"/>
    <property type="evidence" value="ECO:0007669"/>
    <property type="project" value="UniProtKB-EC"/>
</dbReference>
<reference evidence="11 12" key="1">
    <citation type="submission" date="2018-06" db="EMBL/GenBank/DDBJ databases">
        <title>Genomic Encyclopedia of Type Strains, Phase IV (KMG-IV): sequencing the most valuable type-strain genomes for metagenomic binning, comparative biology and taxonomic classification.</title>
        <authorList>
            <person name="Goeker M."/>
        </authorList>
    </citation>
    <scope>NUCLEOTIDE SEQUENCE [LARGE SCALE GENOMIC DNA]</scope>
    <source>
        <strain evidence="11 12">DSM 44599</strain>
    </source>
</reference>
<evidence type="ECO:0000256" key="2">
    <source>
        <dbReference type="ARBA" id="ARBA00004760"/>
    </source>
</evidence>
<keyword evidence="6" id="KW-0746">Sphingolipid metabolism</keyword>
<dbReference type="PANTHER" id="PTHR43550">
    <property type="entry name" value="3-KETODIHYDROSPHINGOSINE REDUCTASE"/>
    <property type="match status" value="1"/>
</dbReference>
<evidence type="ECO:0000256" key="6">
    <source>
        <dbReference type="ARBA" id="ARBA00022919"/>
    </source>
</evidence>
<dbReference type="OrthoDB" id="9792003at2"/>
<dbReference type="RefSeq" id="WP_067504256.1">
    <property type="nucleotide sequence ID" value="NZ_CP107943.1"/>
</dbReference>
<evidence type="ECO:0000256" key="7">
    <source>
        <dbReference type="ARBA" id="ARBA00023002"/>
    </source>
</evidence>
<dbReference type="EMBL" id="QNRE01000001">
    <property type="protein sequence ID" value="RBO96366.1"/>
    <property type="molecule type" value="Genomic_DNA"/>
</dbReference>
<sequence>MNDLRGRHALITGGSSGIGLAVAERLGHEGVALSLIARDTARLEGAADRLRANGIRVRTASADVSDADAVRAAIAELTTDAPVDIAVCSAGAVIPGRFLELADEDFRRMMEVDYFGVLHVLRTLAPGMVARGRGSLVAVASAAALVGVYGYSAYGPAKFAVRGLCEALRLELRPHGVHVACVYPADVDTPMLTEEKATRPAETTALNGAIPAIPPARVADAVLAAVLERRFEVYPDLRTAALARFAPLFAPVIRNSFDRAIRRVRPTEPPTP</sequence>
<evidence type="ECO:0000313" key="12">
    <source>
        <dbReference type="Proteomes" id="UP000252586"/>
    </source>
</evidence>
<dbReference type="Pfam" id="PF00106">
    <property type="entry name" value="adh_short"/>
    <property type="match status" value="1"/>
</dbReference>
<keyword evidence="7" id="KW-0560">Oxidoreductase</keyword>
<dbReference type="InterPro" id="IPR036291">
    <property type="entry name" value="NAD(P)-bd_dom_sf"/>
</dbReference>
<dbReference type="AlphaFoldDB" id="A0A366E1X3"/>
<protein>
    <recommendedName>
        <fullName evidence="9">3-dehydrosphinganine reductase</fullName>
        <ecNumber evidence="9">1.1.1.102</ecNumber>
    </recommendedName>
</protein>
<evidence type="ECO:0000259" key="10">
    <source>
        <dbReference type="SMART" id="SM00822"/>
    </source>
</evidence>
<dbReference type="EC" id="1.1.1.102" evidence="9"/>
<dbReference type="GO" id="GO:0006666">
    <property type="term" value="P:3-keto-sphinganine metabolic process"/>
    <property type="evidence" value="ECO:0007669"/>
    <property type="project" value="InterPro"/>
</dbReference>
<evidence type="ECO:0000256" key="3">
    <source>
        <dbReference type="ARBA" id="ARBA00004991"/>
    </source>
</evidence>
<keyword evidence="4" id="KW-0256">Endoplasmic reticulum</keyword>
<proteinExistence type="predicted"/>